<dbReference type="HOGENOM" id="CLU_1730626_0_0_12"/>
<organism evidence="1 2">
    <name type="scientific">Turneriella parva (strain ATCC BAA-1111 / DSM 21527 / NCTC 11395 / H)</name>
    <name type="common">Leptospira parva</name>
    <dbReference type="NCBI Taxonomy" id="869212"/>
    <lineage>
        <taxon>Bacteria</taxon>
        <taxon>Pseudomonadati</taxon>
        <taxon>Spirochaetota</taxon>
        <taxon>Spirochaetia</taxon>
        <taxon>Leptospirales</taxon>
        <taxon>Leptospiraceae</taxon>
        <taxon>Turneriella</taxon>
    </lineage>
</organism>
<keyword evidence="2" id="KW-1185">Reference proteome</keyword>
<dbReference type="STRING" id="869212.Turpa_0426"/>
<dbReference type="RefSeq" id="WP_014801602.1">
    <property type="nucleotide sequence ID" value="NC_018020.1"/>
</dbReference>
<sequence>MRLHELPLNLSRADFNQKFAGVIITPKNTAAMSEAITGGVIVYVLQFDAEKLTSLRLTVNEDFNEESYQNLSAVVQEIMKTMPDRGYAAPVKTTRQLAWKELIESPLPESGDRSIAAVSSEWNNGKSKASLTFSWTWPGQLLLEYGESQSV</sequence>
<dbReference type="KEGG" id="tpx:Turpa_0426"/>
<gene>
    <name evidence="1" type="ordered locus">Turpa_0426</name>
</gene>
<reference evidence="1 2" key="1">
    <citation type="submission" date="2012-06" db="EMBL/GenBank/DDBJ databases">
        <title>The complete chromosome of genome of Turneriella parva DSM 21527.</title>
        <authorList>
            <consortium name="US DOE Joint Genome Institute (JGI-PGF)"/>
            <person name="Lucas S."/>
            <person name="Han J."/>
            <person name="Lapidus A."/>
            <person name="Bruce D."/>
            <person name="Goodwin L."/>
            <person name="Pitluck S."/>
            <person name="Peters L."/>
            <person name="Kyrpides N."/>
            <person name="Mavromatis K."/>
            <person name="Ivanova N."/>
            <person name="Mikhailova N."/>
            <person name="Chertkov O."/>
            <person name="Detter J.C."/>
            <person name="Tapia R."/>
            <person name="Han C."/>
            <person name="Land M."/>
            <person name="Hauser L."/>
            <person name="Markowitz V."/>
            <person name="Cheng J.-F."/>
            <person name="Hugenholtz P."/>
            <person name="Woyke T."/>
            <person name="Wu D."/>
            <person name="Gronow S."/>
            <person name="Wellnitz S."/>
            <person name="Brambilla E."/>
            <person name="Klenk H.-P."/>
            <person name="Eisen J.A."/>
        </authorList>
    </citation>
    <scope>NUCLEOTIDE SEQUENCE [LARGE SCALE GENOMIC DNA]</scope>
    <source>
        <strain evidence="2">ATCC BAA-1111 / DSM 21527 / NCTC 11395 / H</strain>
    </source>
</reference>
<protein>
    <submittedName>
        <fullName evidence="1">Uncharacterized protein</fullName>
    </submittedName>
</protein>
<name>I4B1C5_TURPD</name>
<proteinExistence type="predicted"/>
<dbReference type="EMBL" id="CP002959">
    <property type="protein sequence ID" value="AFM11082.1"/>
    <property type="molecule type" value="Genomic_DNA"/>
</dbReference>
<evidence type="ECO:0000313" key="2">
    <source>
        <dbReference type="Proteomes" id="UP000006048"/>
    </source>
</evidence>
<accession>I4B1C5</accession>
<dbReference type="AlphaFoldDB" id="I4B1C5"/>
<dbReference type="Proteomes" id="UP000006048">
    <property type="component" value="Chromosome"/>
</dbReference>
<evidence type="ECO:0000313" key="1">
    <source>
        <dbReference type="EMBL" id="AFM11082.1"/>
    </source>
</evidence>